<dbReference type="GO" id="GO:0006598">
    <property type="term" value="P:polyamine catabolic process"/>
    <property type="evidence" value="ECO:0007669"/>
    <property type="project" value="TreeGrafter"/>
</dbReference>
<dbReference type="CDD" id="cd01745">
    <property type="entry name" value="GATase1_2"/>
    <property type="match status" value="1"/>
</dbReference>
<keyword evidence="1" id="KW-0315">Glutamine amidotransferase</keyword>
<evidence type="ECO:0000313" key="1">
    <source>
        <dbReference type="EMBL" id="MBB6098877.1"/>
    </source>
</evidence>
<dbReference type="PANTHER" id="PTHR43235">
    <property type="entry name" value="GLUTAMINE AMIDOTRANSFERASE PB2B2.05-RELATED"/>
    <property type="match status" value="1"/>
</dbReference>
<keyword evidence="1" id="KW-0808">Transferase</keyword>
<dbReference type="Proteomes" id="UP000569951">
    <property type="component" value="Unassembled WGS sequence"/>
</dbReference>
<accession>A0A841HZQ2</accession>
<keyword evidence="2" id="KW-1185">Reference proteome</keyword>
<dbReference type="PANTHER" id="PTHR43235:SF1">
    <property type="entry name" value="GLUTAMINE AMIDOTRANSFERASE PB2B2.05-RELATED"/>
    <property type="match status" value="1"/>
</dbReference>
<organism evidence="1 2">
    <name type="scientific">Deinobacterium chartae</name>
    <dbReference type="NCBI Taxonomy" id="521158"/>
    <lineage>
        <taxon>Bacteria</taxon>
        <taxon>Thermotogati</taxon>
        <taxon>Deinococcota</taxon>
        <taxon>Deinococci</taxon>
        <taxon>Deinococcales</taxon>
        <taxon>Deinococcaceae</taxon>
        <taxon>Deinobacterium</taxon>
    </lineage>
</organism>
<dbReference type="InterPro" id="IPR029062">
    <property type="entry name" value="Class_I_gatase-like"/>
</dbReference>
<evidence type="ECO:0000313" key="2">
    <source>
        <dbReference type="Proteomes" id="UP000569951"/>
    </source>
</evidence>
<comment type="caution">
    <text evidence="1">The sequence shown here is derived from an EMBL/GenBank/DDBJ whole genome shotgun (WGS) entry which is preliminary data.</text>
</comment>
<dbReference type="Gene3D" id="3.40.50.880">
    <property type="match status" value="1"/>
</dbReference>
<dbReference type="GO" id="GO:0033969">
    <property type="term" value="F:gamma-glutamyl-gamma-aminobutyrate hydrolase activity"/>
    <property type="evidence" value="ECO:0007669"/>
    <property type="project" value="TreeGrafter"/>
</dbReference>
<dbReference type="GO" id="GO:0016740">
    <property type="term" value="F:transferase activity"/>
    <property type="evidence" value="ECO:0007669"/>
    <property type="project" value="UniProtKB-KW"/>
</dbReference>
<name>A0A841HZQ2_9DEIO</name>
<dbReference type="InterPro" id="IPR044668">
    <property type="entry name" value="PuuD-like"/>
</dbReference>
<dbReference type="InterPro" id="IPR011697">
    <property type="entry name" value="Peptidase_C26"/>
</dbReference>
<dbReference type="EMBL" id="JACHHG010000008">
    <property type="protein sequence ID" value="MBB6098877.1"/>
    <property type="molecule type" value="Genomic_DNA"/>
</dbReference>
<protein>
    <submittedName>
        <fullName evidence="1">Putative glutamine amidotransferase</fullName>
    </submittedName>
</protein>
<dbReference type="PROSITE" id="PS51273">
    <property type="entry name" value="GATASE_TYPE_1"/>
    <property type="match status" value="1"/>
</dbReference>
<dbReference type="RefSeq" id="WP_183987629.1">
    <property type="nucleotide sequence ID" value="NZ_JACHHG010000008.1"/>
</dbReference>
<dbReference type="AlphaFoldDB" id="A0A841HZQ2"/>
<gene>
    <name evidence="1" type="ORF">HNR42_002312</name>
</gene>
<reference evidence="1 2" key="1">
    <citation type="submission" date="2020-08" db="EMBL/GenBank/DDBJ databases">
        <title>Genomic Encyclopedia of Type Strains, Phase IV (KMG-IV): sequencing the most valuable type-strain genomes for metagenomic binning, comparative biology and taxonomic classification.</title>
        <authorList>
            <person name="Goeker M."/>
        </authorList>
    </citation>
    <scope>NUCLEOTIDE SEQUENCE [LARGE SCALE GENOMIC DNA]</scope>
    <source>
        <strain evidence="1 2">DSM 21458</strain>
    </source>
</reference>
<sequence>MKPAPRIGISVSQPSEPALGRLFNGTSRRYAEAVARAGGLPVFLPVLPGTAAAHVHYLDGLLLSGGVDVDPYLYGEAPRRGLGEVDFERDAFERELYAAAREAAVPVLGICRGMQLINVLEGGTLCQHLPDHPEYWADHAQVARPPALAHEVTLRPGTQLFARHGQTLRVNSHHHQGVKDLAPTLVASATAPDGLIEAFEAPGLLAVQWHPELLFENHPEHLMPFETLVALAREAARV</sequence>
<dbReference type="Pfam" id="PF07722">
    <property type="entry name" value="Peptidase_C26"/>
    <property type="match status" value="1"/>
</dbReference>
<dbReference type="SUPFAM" id="SSF52317">
    <property type="entry name" value="Class I glutamine amidotransferase-like"/>
    <property type="match status" value="1"/>
</dbReference>
<proteinExistence type="predicted"/>
<dbReference type="GO" id="GO:0005829">
    <property type="term" value="C:cytosol"/>
    <property type="evidence" value="ECO:0007669"/>
    <property type="project" value="TreeGrafter"/>
</dbReference>